<evidence type="ECO:0000313" key="4">
    <source>
        <dbReference type="EMBL" id="MEI9400822.1"/>
    </source>
</evidence>
<keyword evidence="5" id="KW-1185">Reference proteome</keyword>
<comment type="caution">
    <text evidence="4">The sequence shown here is derived from an EMBL/GenBank/DDBJ whole genome shotgun (WGS) entry which is preliminary data.</text>
</comment>
<evidence type="ECO:0000259" key="3">
    <source>
        <dbReference type="Pfam" id="PF08450"/>
    </source>
</evidence>
<dbReference type="EMBL" id="JAPYKO010000001">
    <property type="protein sequence ID" value="MEI9400822.1"/>
    <property type="molecule type" value="Genomic_DNA"/>
</dbReference>
<feature type="domain" description="SMP-30/Gluconolactonase/LRE-like region" evidence="3">
    <location>
        <begin position="14"/>
        <end position="112"/>
    </location>
</feature>
<dbReference type="Pfam" id="PF08450">
    <property type="entry name" value="SGL"/>
    <property type="match status" value="1"/>
</dbReference>
<gene>
    <name evidence="4" type="ORF">O7A05_01200</name>
</gene>
<dbReference type="Proteomes" id="UP001366503">
    <property type="component" value="Unassembled WGS sequence"/>
</dbReference>
<dbReference type="PANTHER" id="PTHR10907">
    <property type="entry name" value="REGUCALCIN"/>
    <property type="match status" value="1"/>
</dbReference>
<comment type="similarity">
    <text evidence="1">Belongs to the SMP-30/CGR1 family.</text>
</comment>
<feature type="compositionally biased region" description="Low complexity" evidence="2">
    <location>
        <begin position="95"/>
        <end position="109"/>
    </location>
</feature>
<reference evidence="4 5" key="1">
    <citation type="submission" date="2022-12" db="EMBL/GenBank/DDBJ databases">
        <authorList>
            <person name="Muema E."/>
        </authorList>
    </citation>
    <scope>NUCLEOTIDE SEQUENCE [LARGE SCALE GENOMIC DNA]</scope>
    <source>
        <strain evidence="5">1330</strain>
    </source>
</reference>
<dbReference type="InterPro" id="IPR013658">
    <property type="entry name" value="SGL"/>
</dbReference>
<sequence>MTSVTEVFRSRDKLGEVPVWDVAEQALYWVDIESKRLRRWDYVSGAVREWYFPERIGSFALREKGGLVCAFESGLAFFDPATKTSTGSPDPKRTSPPTASTTANATARADSGPARWTTTSRTTAPRFIGSIPTCR</sequence>
<evidence type="ECO:0000256" key="1">
    <source>
        <dbReference type="ARBA" id="ARBA00008853"/>
    </source>
</evidence>
<proteinExistence type="inferred from homology"/>
<dbReference type="SUPFAM" id="SSF63829">
    <property type="entry name" value="Calcium-dependent phosphotriesterase"/>
    <property type="match status" value="1"/>
</dbReference>
<dbReference type="Gene3D" id="2.120.10.30">
    <property type="entry name" value="TolB, C-terminal domain"/>
    <property type="match status" value="1"/>
</dbReference>
<accession>A0ABU8K5V9</accession>
<name>A0ABU8K5V9_9HYPH</name>
<evidence type="ECO:0000256" key="2">
    <source>
        <dbReference type="SAM" id="MobiDB-lite"/>
    </source>
</evidence>
<protein>
    <submittedName>
        <fullName evidence="4">SMP-30/gluconolactonase/LRE family protein</fullName>
    </submittedName>
</protein>
<dbReference type="PANTHER" id="PTHR10907:SF47">
    <property type="entry name" value="REGUCALCIN"/>
    <property type="match status" value="1"/>
</dbReference>
<evidence type="ECO:0000313" key="5">
    <source>
        <dbReference type="Proteomes" id="UP001366503"/>
    </source>
</evidence>
<dbReference type="InterPro" id="IPR011042">
    <property type="entry name" value="6-blade_b-propeller_TolB-like"/>
</dbReference>
<organism evidence="4 5">
    <name type="scientific">Mesorhizobium argentiipisi</name>
    <dbReference type="NCBI Taxonomy" id="3015175"/>
    <lineage>
        <taxon>Bacteria</taxon>
        <taxon>Pseudomonadati</taxon>
        <taxon>Pseudomonadota</taxon>
        <taxon>Alphaproteobacteria</taxon>
        <taxon>Hyphomicrobiales</taxon>
        <taxon>Phyllobacteriaceae</taxon>
        <taxon>Mesorhizobium</taxon>
    </lineage>
</organism>
<feature type="region of interest" description="Disordered" evidence="2">
    <location>
        <begin position="79"/>
        <end position="123"/>
    </location>
</feature>